<comment type="caution">
    <text evidence="1">The sequence shown here is derived from an EMBL/GenBank/DDBJ whole genome shotgun (WGS) entry which is preliminary data.</text>
</comment>
<reference evidence="2" key="1">
    <citation type="submission" date="2017-09" db="EMBL/GenBank/DDBJ databases">
        <title>Depth-based differentiation of microbial function through sediment-hosted aquifers and enrichment of novel symbionts in the deep terrestrial subsurface.</title>
        <authorList>
            <person name="Probst A.J."/>
            <person name="Ladd B."/>
            <person name="Jarett J.K."/>
            <person name="Geller-Mcgrath D.E."/>
            <person name="Sieber C.M.K."/>
            <person name="Emerson J.B."/>
            <person name="Anantharaman K."/>
            <person name="Thomas B.C."/>
            <person name="Malmstrom R."/>
            <person name="Stieglmeier M."/>
            <person name="Klingl A."/>
            <person name="Woyke T."/>
            <person name="Ryan C.M."/>
            <person name="Banfield J.F."/>
        </authorList>
    </citation>
    <scope>NUCLEOTIDE SEQUENCE [LARGE SCALE GENOMIC DNA]</scope>
</reference>
<accession>A0A2H0V672</accession>
<protein>
    <submittedName>
        <fullName evidence="1">Uncharacterized protein</fullName>
    </submittedName>
</protein>
<dbReference type="Proteomes" id="UP000229901">
    <property type="component" value="Unassembled WGS sequence"/>
</dbReference>
<evidence type="ECO:0000313" key="1">
    <source>
        <dbReference type="EMBL" id="PIR94561.1"/>
    </source>
</evidence>
<name>A0A2H0V672_9BACT</name>
<evidence type="ECO:0000313" key="2">
    <source>
        <dbReference type="Proteomes" id="UP000229901"/>
    </source>
</evidence>
<sequence>MTQQIHSLCCNVKLEFSLADGVQVGSCSKCHKNVARINLKTGQEEWLDGNSPWTNKTLSPVVRN</sequence>
<dbReference type="AlphaFoldDB" id="A0A2H0V672"/>
<organism evidence="1 2">
    <name type="scientific">Candidatus Falkowbacteria bacterium CG10_big_fil_rev_8_21_14_0_10_39_11</name>
    <dbReference type="NCBI Taxonomy" id="1974565"/>
    <lineage>
        <taxon>Bacteria</taxon>
        <taxon>Candidatus Falkowiibacteriota</taxon>
    </lineage>
</organism>
<dbReference type="EMBL" id="PFAP01000003">
    <property type="protein sequence ID" value="PIR94561.1"/>
    <property type="molecule type" value="Genomic_DNA"/>
</dbReference>
<gene>
    <name evidence="1" type="ORF">COT97_00790</name>
</gene>
<proteinExistence type="predicted"/>